<comment type="caution">
    <text evidence="8">The sequence shown here is derived from an EMBL/GenBank/DDBJ whole genome shotgun (WGS) entry which is preliminary data.</text>
</comment>
<dbReference type="SUPFAM" id="SSF56112">
    <property type="entry name" value="Protein kinase-like (PK-like)"/>
    <property type="match status" value="1"/>
</dbReference>
<name>A0ABW1DG65_9DEIO</name>
<dbReference type="CDD" id="cd14014">
    <property type="entry name" value="STKc_PknB_like"/>
    <property type="match status" value="1"/>
</dbReference>
<proteinExistence type="predicted"/>
<keyword evidence="4 5" id="KW-0067">ATP-binding</keyword>
<evidence type="ECO:0000256" key="6">
    <source>
        <dbReference type="SAM" id="MobiDB-lite"/>
    </source>
</evidence>
<dbReference type="Gene3D" id="1.10.510.10">
    <property type="entry name" value="Transferase(Phosphotransferase) domain 1"/>
    <property type="match status" value="1"/>
</dbReference>
<dbReference type="InterPro" id="IPR000719">
    <property type="entry name" value="Prot_kinase_dom"/>
</dbReference>
<keyword evidence="1 8" id="KW-0808">Transferase</keyword>
<protein>
    <submittedName>
        <fullName evidence="8">Serine/threonine-protein kinase</fullName>
        <ecNumber evidence="8">2.7.11.1</ecNumber>
    </submittedName>
</protein>
<feature type="compositionally biased region" description="Pro residues" evidence="6">
    <location>
        <begin position="300"/>
        <end position="312"/>
    </location>
</feature>
<feature type="binding site" evidence="5">
    <location>
        <position position="39"/>
    </location>
    <ligand>
        <name>ATP</name>
        <dbReference type="ChEBI" id="CHEBI:30616"/>
    </ligand>
</feature>
<dbReference type="SMART" id="SM00220">
    <property type="entry name" value="S_TKc"/>
    <property type="match status" value="1"/>
</dbReference>
<evidence type="ECO:0000313" key="8">
    <source>
        <dbReference type="EMBL" id="MFC5847082.1"/>
    </source>
</evidence>
<dbReference type="InterPro" id="IPR017441">
    <property type="entry name" value="Protein_kinase_ATP_BS"/>
</dbReference>
<keyword evidence="3 8" id="KW-0418">Kinase</keyword>
<evidence type="ECO:0000256" key="3">
    <source>
        <dbReference type="ARBA" id="ARBA00022777"/>
    </source>
</evidence>
<sequence length="329" mass="35288">MTRLDRTPPGYRPLRLLGQGKTSQVYLALDDRGREVALKLPHPATLGQPEAAARFGNEVRLTLKFRHPRIVRGYAGAAFGPQAYLALQYYASGPLSETLQLAPQSLAWTARLRVLADLASGLTYLHASGAVHQDVKPQNVYLCPGGRAALGDLGSSYFVAQGGPVSGSPFYMAPEIYHGEASSGASDVYSLGILSYELLGGLRPFLGQSYEELMVAHLTRFPSPLAQVAPELPRAAAHLIERAMAKRAPDRPGADELRRALLLALGETPDDEPVEENAPAPAPTAPAQPTGRHGPLGRAAPPPPAEPEPAAPTPTGLRPDRWSLFRRRK</sequence>
<dbReference type="InterPro" id="IPR011009">
    <property type="entry name" value="Kinase-like_dom_sf"/>
</dbReference>
<dbReference type="PROSITE" id="PS50011">
    <property type="entry name" value="PROTEIN_KINASE_DOM"/>
    <property type="match status" value="1"/>
</dbReference>
<evidence type="ECO:0000256" key="5">
    <source>
        <dbReference type="PROSITE-ProRule" id="PRU10141"/>
    </source>
</evidence>
<evidence type="ECO:0000256" key="1">
    <source>
        <dbReference type="ARBA" id="ARBA00022679"/>
    </source>
</evidence>
<evidence type="ECO:0000256" key="2">
    <source>
        <dbReference type="ARBA" id="ARBA00022741"/>
    </source>
</evidence>
<dbReference type="GO" id="GO:0004674">
    <property type="term" value="F:protein serine/threonine kinase activity"/>
    <property type="evidence" value="ECO:0007669"/>
    <property type="project" value="UniProtKB-EC"/>
</dbReference>
<dbReference type="Gene3D" id="3.30.200.20">
    <property type="entry name" value="Phosphorylase Kinase, domain 1"/>
    <property type="match status" value="1"/>
</dbReference>
<dbReference type="Proteomes" id="UP001595979">
    <property type="component" value="Unassembled WGS sequence"/>
</dbReference>
<feature type="region of interest" description="Disordered" evidence="6">
    <location>
        <begin position="267"/>
        <end position="329"/>
    </location>
</feature>
<evidence type="ECO:0000256" key="4">
    <source>
        <dbReference type="ARBA" id="ARBA00022840"/>
    </source>
</evidence>
<keyword evidence="2 5" id="KW-0547">Nucleotide-binding</keyword>
<gene>
    <name evidence="8" type="ORF">ACFPQ6_02065</name>
</gene>
<organism evidence="8 9">
    <name type="scientific">Deinococcus petrolearius</name>
    <dbReference type="NCBI Taxonomy" id="1751295"/>
    <lineage>
        <taxon>Bacteria</taxon>
        <taxon>Thermotogati</taxon>
        <taxon>Deinococcota</taxon>
        <taxon>Deinococci</taxon>
        <taxon>Deinococcales</taxon>
        <taxon>Deinococcaceae</taxon>
        <taxon>Deinococcus</taxon>
    </lineage>
</organism>
<evidence type="ECO:0000313" key="9">
    <source>
        <dbReference type="Proteomes" id="UP001595979"/>
    </source>
</evidence>
<dbReference type="EMBL" id="JBHSOH010000003">
    <property type="protein sequence ID" value="MFC5847082.1"/>
    <property type="molecule type" value="Genomic_DNA"/>
</dbReference>
<keyword evidence="9" id="KW-1185">Reference proteome</keyword>
<dbReference type="RefSeq" id="WP_380045893.1">
    <property type="nucleotide sequence ID" value="NZ_JBHSOH010000003.1"/>
</dbReference>
<dbReference type="PANTHER" id="PTHR43289:SF6">
    <property type="entry name" value="SERINE_THREONINE-PROTEIN KINASE NEKL-3"/>
    <property type="match status" value="1"/>
</dbReference>
<dbReference type="PANTHER" id="PTHR43289">
    <property type="entry name" value="MITOGEN-ACTIVATED PROTEIN KINASE KINASE KINASE 20-RELATED"/>
    <property type="match status" value="1"/>
</dbReference>
<dbReference type="EC" id="2.7.11.1" evidence="8"/>
<dbReference type="Pfam" id="PF00069">
    <property type="entry name" value="Pkinase"/>
    <property type="match status" value="1"/>
</dbReference>
<accession>A0ABW1DG65</accession>
<dbReference type="PROSITE" id="PS00107">
    <property type="entry name" value="PROTEIN_KINASE_ATP"/>
    <property type="match status" value="1"/>
</dbReference>
<reference evidence="9" key="1">
    <citation type="journal article" date="2019" name="Int. J. Syst. Evol. Microbiol.">
        <title>The Global Catalogue of Microorganisms (GCM) 10K type strain sequencing project: providing services to taxonomists for standard genome sequencing and annotation.</title>
        <authorList>
            <consortium name="The Broad Institute Genomics Platform"/>
            <consortium name="The Broad Institute Genome Sequencing Center for Infectious Disease"/>
            <person name="Wu L."/>
            <person name="Ma J."/>
        </authorList>
    </citation>
    <scope>NUCLEOTIDE SEQUENCE [LARGE SCALE GENOMIC DNA]</scope>
    <source>
        <strain evidence="9">CGMCC 1.15053</strain>
    </source>
</reference>
<evidence type="ECO:0000259" key="7">
    <source>
        <dbReference type="PROSITE" id="PS50011"/>
    </source>
</evidence>
<feature type="domain" description="Protein kinase" evidence="7">
    <location>
        <begin position="11"/>
        <end position="263"/>
    </location>
</feature>